<feature type="region of interest" description="Disordered" evidence="1">
    <location>
        <begin position="37"/>
        <end position="64"/>
    </location>
</feature>
<evidence type="ECO:0000313" key="3">
    <source>
        <dbReference type="Proteomes" id="UP000225197"/>
    </source>
</evidence>
<reference evidence="2" key="1">
    <citation type="submission" date="2017-04" db="EMBL/GenBank/DDBJ databases">
        <authorList>
            <person name="Jacobs-Sera D."/>
            <person name="Guerrero C.A."/>
            <person name="Garlena R.A."/>
            <person name="Russell D.A."/>
            <person name="Pope W.H."/>
            <person name="Hatfull G.F."/>
        </authorList>
    </citation>
    <scope>NUCLEOTIDE SEQUENCE [LARGE SCALE GENOMIC DNA]</scope>
</reference>
<organism evidence="2 3">
    <name type="scientific">Arthrobacter phage Wayne</name>
    <dbReference type="NCBI Taxonomy" id="1772322"/>
    <lineage>
        <taxon>Viruses</taxon>
        <taxon>Duplodnaviria</taxon>
        <taxon>Heunggongvirae</taxon>
        <taxon>Uroviricota</taxon>
        <taxon>Caudoviricetes</taxon>
        <taxon>Korravirus</taxon>
        <taxon>Korravirus wayne</taxon>
    </lineage>
</organism>
<keyword evidence="3" id="KW-1185">Reference proteome</keyword>
<dbReference type="RefSeq" id="YP_009602937.1">
    <property type="nucleotide sequence ID" value="NC_041946.1"/>
</dbReference>
<gene>
    <name evidence="2" type="primary">10</name>
    <name evidence="2" type="ORF">PBI_WAYNE_10</name>
</gene>
<dbReference type="OrthoDB" id="26410at10239"/>
<sequence length="64" mass="6863">MAKQFVYEVEIGGIKHRIQATEEYAASLGEGAAKKLTPAQAAKPLEVPEAGKPENKEAQAPENK</sequence>
<proteinExistence type="predicted"/>
<dbReference type="KEGG" id="vg:40078805"/>
<evidence type="ECO:0000256" key="1">
    <source>
        <dbReference type="SAM" id="MobiDB-lite"/>
    </source>
</evidence>
<accession>A0A0U4IQJ9</accession>
<name>A0A0U4IQJ9_9CAUD</name>
<dbReference type="EMBL" id="KU160672">
    <property type="protein sequence ID" value="ALY10735.1"/>
    <property type="molecule type" value="Genomic_DNA"/>
</dbReference>
<feature type="compositionally biased region" description="Basic and acidic residues" evidence="1">
    <location>
        <begin position="49"/>
        <end position="64"/>
    </location>
</feature>
<dbReference type="Proteomes" id="UP000225197">
    <property type="component" value="Segment"/>
</dbReference>
<protein>
    <submittedName>
        <fullName evidence="2">Uncharacterized protein</fullName>
    </submittedName>
</protein>
<evidence type="ECO:0000313" key="2">
    <source>
        <dbReference type="EMBL" id="ALY10735.1"/>
    </source>
</evidence>
<dbReference type="GeneID" id="40078805"/>